<dbReference type="RefSeq" id="WP_092195598.1">
    <property type="nucleotide sequence ID" value="NZ_FOND01000003.1"/>
</dbReference>
<keyword evidence="2" id="KW-1133">Transmembrane helix</keyword>
<evidence type="ECO:0000256" key="1">
    <source>
        <dbReference type="SAM" id="MobiDB-lite"/>
    </source>
</evidence>
<keyword evidence="2" id="KW-0472">Membrane</keyword>
<feature type="compositionally biased region" description="Pro residues" evidence="1">
    <location>
        <begin position="324"/>
        <end position="343"/>
    </location>
</feature>
<keyword evidence="4" id="KW-1185">Reference proteome</keyword>
<evidence type="ECO:0000313" key="3">
    <source>
        <dbReference type="EMBL" id="SFE28192.1"/>
    </source>
</evidence>
<feature type="region of interest" description="Disordered" evidence="1">
    <location>
        <begin position="318"/>
        <end position="413"/>
    </location>
</feature>
<dbReference type="AlphaFoldDB" id="A0A1I1Z9H0"/>
<dbReference type="OrthoDB" id="5183477at2"/>
<evidence type="ECO:0000256" key="2">
    <source>
        <dbReference type="SAM" id="Phobius"/>
    </source>
</evidence>
<organism evidence="3 4">
    <name type="scientific">Blastococcus tunisiensis</name>
    <dbReference type="NCBI Taxonomy" id="1798228"/>
    <lineage>
        <taxon>Bacteria</taxon>
        <taxon>Bacillati</taxon>
        <taxon>Actinomycetota</taxon>
        <taxon>Actinomycetes</taxon>
        <taxon>Geodermatophilales</taxon>
        <taxon>Geodermatophilaceae</taxon>
        <taxon>Blastococcus</taxon>
    </lineage>
</organism>
<reference evidence="4" key="1">
    <citation type="submission" date="2016-10" db="EMBL/GenBank/DDBJ databases">
        <authorList>
            <person name="Varghese N."/>
            <person name="Submissions S."/>
        </authorList>
    </citation>
    <scope>NUCLEOTIDE SEQUENCE [LARGE SCALE GENOMIC DNA]</scope>
    <source>
        <strain evidence="4">DSM 46838</strain>
    </source>
</reference>
<gene>
    <name evidence="3" type="ORF">SAMN05216574_10313</name>
</gene>
<protein>
    <submittedName>
        <fullName evidence="3">Uncharacterized protein</fullName>
    </submittedName>
</protein>
<sequence>MQTVGQSRPRGSVRRHRGAARGSLVGVGLLLATTTSMPAALATDDELPEELPGEEQPETAAPSAAPLVDAPPLGAATADGATLAAPTLDAYSAYFGTGKLIPAPAIPVTTQGAVPAGLDLSGTEFTLTAPGPGGATFTCTTARTGAGTDLCSFDEEAQPPAGTYALTQTGTVTGLEGAAGIGTVEICEVPFPTGSCGETVAPAVVNGSLFRTRVLAKVPTPVATEPVRYELVGPAGQPDTGDGRAAAATTGVTRWGPADADPDGLVDFAGYFAPGATFTVRAVDLAGVDQGEVVPAFTIAAPTVTGAVRPASWPVWLAGGAPDPEAPPAPPVADPPTPSPAPTTAPTTAPAPARAAAPAPARPSAGPAPVPDARTAPAAGAAAAGSTTPPSVSTGSPSPRTTAPATPSPATVEAQPLETVGSTAWSMPVIGVGLAVLAAGIGGLGYLARRRARRG</sequence>
<keyword evidence="2" id="KW-0812">Transmembrane</keyword>
<feature type="compositionally biased region" description="Low complexity" evidence="1">
    <location>
        <begin position="344"/>
        <end position="411"/>
    </location>
</feature>
<evidence type="ECO:0000313" key="4">
    <source>
        <dbReference type="Proteomes" id="UP000198589"/>
    </source>
</evidence>
<feature type="transmembrane region" description="Helical" evidence="2">
    <location>
        <begin position="425"/>
        <end position="448"/>
    </location>
</feature>
<dbReference type="Proteomes" id="UP000198589">
    <property type="component" value="Unassembled WGS sequence"/>
</dbReference>
<dbReference type="STRING" id="1798228.SAMN05216574_10313"/>
<name>A0A1I1Z9H0_9ACTN</name>
<proteinExistence type="predicted"/>
<accession>A0A1I1Z9H0</accession>
<dbReference type="EMBL" id="FOND01000003">
    <property type="protein sequence ID" value="SFE28192.1"/>
    <property type="molecule type" value="Genomic_DNA"/>
</dbReference>